<dbReference type="InterPro" id="IPR037768">
    <property type="entry name" value="C2B_Copine"/>
</dbReference>
<evidence type="ECO:0000313" key="2">
    <source>
        <dbReference type="EMBL" id="KAJ5076001.1"/>
    </source>
</evidence>
<dbReference type="Gene3D" id="2.60.40.150">
    <property type="entry name" value="C2 domain"/>
    <property type="match status" value="1"/>
</dbReference>
<evidence type="ECO:0000259" key="1">
    <source>
        <dbReference type="PROSITE" id="PS50004"/>
    </source>
</evidence>
<dbReference type="InterPro" id="IPR035892">
    <property type="entry name" value="C2_domain_sf"/>
</dbReference>
<dbReference type="SUPFAM" id="SSF49562">
    <property type="entry name" value="C2 domain (Calcium/lipid-binding domain, CaLB)"/>
    <property type="match status" value="1"/>
</dbReference>
<comment type="caution">
    <text evidence="2">The sequence shown here is derived from an EMBL/GenBank/DDBJ whole genome shotgun (WGS) entry which is preliminary data.</text>
</comment>
<gene>
    <name evidence="2" type="ORF">M0811_06863</name>
</gene>
<dbReference type="PANTHER" id="PTHR10857:SF106">
    <property type="entry name" value="C2 DOMAIN-CONTAINING PROTEIN"/>
    <property type="match status" value="1"/>
</dbReference>
<dbReference type="PROSITE" id="PS50004">
    <property type="entry name" value="C2"/>
    <property type="match status" value="1"/>
</dbReference>
<organism evidence="2 3">
    <name type="scientific">Anaeramoeba ignava</name>
    <name type="common">Anaerobic marine amoeba</name>
    <dbReference type="NCBI Taxonomy" id="1746090"/>
    <lineage>
        <taxon>Eukaryota</taxon>
        <taxon>Metamonada</taxon>
        <taxon>Anaeramoebidae</taxon>
        <taxon>Anaeramoeba</taxon>
    </lineage>
</organism>
<sequence>MNIPIQISIICHEIDIQKYKKEDLLAILLYFNANQDKWEEKKNFKLILKDETLQFEFPFDFNYQFGTKQFFNLLLLQDNKDKEKQELIGSVQFDLFEIMIKDEKVINKPIMNMENKVGTIDIQITELLPKGLTEKVKIVIPPYPPEDQQILNKHYFLKDAQKKVKTLVGLRIKIKAENLDKKDKLGKSDPYLKFFFKKDDWKLMYTTEIIKKDLNPTWKEFVIEGSTDDFKVDIKIMVYDWDKIGSHDLIGEFETRFRDILKKDQKFELIHPKLKQKKKNYQNSGVIIFEYVKKKYEEQIQTVKVRELLPPLVPFTEHASIFDYFHAGFDLKPLICIDFSKVKSDASFHSKIYRDNKTGFDYALNEIIPFLQHFIQDKNFFAYRLPLRDRLITLGEERELPGEKIIEYYHKMISKKEVEPGKILVSPVIKEAISYLDGLKDKNRYCILFILLEKDVEDVDETIQALSQASNYPLSVVFIGIGEHFAHKFDNSESKRECSSFFQLVWDKSYFNDEIHHFIKETTGKEISQEGIPYVSLLSSFGSQILEYMRLFRKD</sequence>
<evidence type="ECO:0000313" key="3">
    <source>
        <dbReference type="Proteomes" id="UP001149090"/>
    </source>
</evidence>
<dbReference type="SMART" id="SM00239">
    <property type="entry name" value="C2"/>
    <property type="match status" value="1"/>
</dbReference>
<dbReference type="OrthoDB" id="67700at2759"/>
<accession>A0A9Q0RD00</accession>
<dbReference type="Pfam" id="PF07002">
    <property type="entry name" value="Copine"/>
    <property type="match status" value="1"/>
</dbReference>
<dbReference type="EMBL" id="JAPDFW010000063">
    <property type="protein sequence ID" value="KAJ5076001.1"/>
    <property type="molecule type" value="Genomic_DNA"/>
</dbReference>
<dbReference type="InterPro" id="IPR000008">
    <property type="entry name" value="C2_dom"/>
</dbReference>
<dbReference type="PANTHER" id="PTHR10857">
    <property type="entry name" value="COPINE"/>
    <property type="match status" value="1"/>
</dbReference>
<dbReference type="AlphaFoldDB" id="A0A9Q0RD00"/>
<name>A0A9Q0RD00_ANAIG</name>
<dbReference type="GO" id="GO:0005544">
    <property type="term" value="F:calcium-dependent phospholipid binding"/>
    <property type="evidence" value="ECO:0007669"/>
    <property type="project" value="InterPro"/>
</dbReference>
<dbReference type="Pfam" id="PF00168">
    <property type="entry name" value="C2"/>
    <property type="match status" value="1"/>
</dbReference>
<dbReference type="CDD" id="cd04047">
    <property type="entry name" value="C2B_Copine"/>
    <property type="match status" value="1"/>
</dbReference>
<reference evidence="2" key="1">
    <citation type="submission" date="2022-10" db="EMBL/GenBank/DDBJ databases">
        <title>Novel sulphate-reducing endosymbionts in the free-living metamonad Anaeramoeba.</title>
        <authorList>
            <person name="Jerlstrom-Hultqvist J."/>
            <person name="Cepicka I."/>
            <person name="Gallot-Lavallee L."/>
            <person name="Salas-Leiva D."/>
            <person name="Curtis B.A."/>
            <person name="Zahonova K."/>
            <person name="Pipaliya S."/>
            <person name="Dacks J."/>
            <person name="Roger A.J."/>
        </authorList>
    </citation>
    <scope>NUCLEOTIDE SEQUENCE</scope>
    <source>
        <strain evidence="2">BMAN</strain>
    </source>
</reference>
<proteinExistence type="predicted"/>
<dbReference type="InterPro" id="IPR010734">
    <property type="entry name" value="Copine_C"/>
</dbReference>
<keyword evidence="3" id="KW-1185">Reference proteome</keyword>
<protein>
    <submittedName>
        <fullName evidence="2">Copine</fullName>
    </submittedName>
</protein>
<feature type="domain" description="C2" evidence="1">
    <location>
        <begin position="150"/>
        <end position="271"/>
    </location>
</feature>
<dbReference type="InterPro" id="IPR045052">
    <property type="entry name" value="Copine"/>
</dbReference>
<dbReference type="GO" id="GO:0005886">
    <property type="term" value="C:plasma membrane"/>
    <property type="evidence" value="ECO:0007669"/>
    <property type="project" value="TreeGrafter"/>
</dbReference>
<dbReference type="GO" id="GO:0071277">
    <property type="term" value="P:cellular response to calcium ion"/>
    <property type="evidence" value="ECO:0007669"/>
    <property type="project" value="TreeGrafter"/>
</dbReference>
<dbReference type="Proteomes" id="UP001149090">
    <property type="component" value="Unassembled WGS sequence"/>
</dbReference>